<dbReference type="Gene3D" id="2.60.120.40">
    <property type="match status" value="1"/>
</dbReference>
<dbReference type="Proteomes" id="UP001519460">
    <property type="component" value="Unassembled WGS sequence"/>
</dbReference>
<evidence type="ECO:0008006" key="4">
    <source>
        <dbReference type="Google" id="ProtNLM"/>
    </source>
</evidence>
<keyword evidence="3" id="KW-1185">Reference proteome</keyword>
<evidence type="ECO:0000256" key="1">
    <source>
        <dbReference type="SAM" id="Coils"/>
    </source>
</evidence>
<dbReference type="InterPro" id="IPR008983">
    <property type="entry name" value="Tumour_necrosis_fac-like_dom"/>
</dbReference>
<dbReference type="AlphaFoldDB" id="A0ABD0KR51"/>
<protein>
    <recommendedName>
        <fullName evidence="4">SH3 domain-containing protein</fullName>
    </recommendedName>
</protein>
<dbReference type="EMBL" id="JACVVK020000139">
    <property type="protein sequence ID" value="KAK7489363.1"/>
    <property type="molecule type" value="Genomic_DNA"/>
</dbReference>
<name>A0ABD0KR51_9CAEN</name>
<comment type="caution">
    <text evidence="2">The sequence shown here is derived from an EMBL/GenBank/DDBJ whole genome shotgun (WGS) entry which is preliminary data.</text>
</comment>
<proteinExistence type="predicted"/>
<organism evidence="2 3">
    <name type="scientific">Batillaria attramentaria</name>
    <dbReference type="NCBI Taxonomy" id="370345"/>
    <lineage>
        <taxon>Eukaryota</taxon>
        <taxon>Metazoa</taxon>
        <taxon>Spiralia</taxon>
        <taxon>Lophotrochozoa</taxon>
        <taxon>Mollusca</taxon>
        <taxon>Gastropoda</taxon>
        <taxon>Caenogastropoda</taxon>
        <taxon>Sorbeoconcha</taxon>
        <taxon>Cerithioidea</taxon>
        <taxon>Batillariidae</taxon>
        <taxon>Batillaria</taxon>
    </lineage>
</organism>
<evidence type="ECO:0000313" key="3">
    <source>
        <dbReference type="Proteomes" id="UP001519460"/>
    </source>
</evidence>
<feature type="coiled-coil region" evidence="1">
    <location>
        <begin position="40"/>
        <end position="74"/>
    </location>
</feature>
<keyword evidence="1" id="KW-0175">Coiled coil</keyword>
<evidence type="ECO:0000313" key="2">
    <source>
        <dbReference type="EMBL" id="KAK7489363.1"/>
    </source>
</evidence>
<accession>A0ABD0KR51</accession>
<gene>
    <name evidence="2" type="ORF">BaRGS_00019471</name>
</gene>
<sequence>MLCLHVEHQVKVSSPLPFSSSPERESQTTINADDSIQSRLAKLETQNKQQAERLLRVEEENLRLTASMAEQQRRQFRLEAENSRLNVLMKLLQERTPESHQEQGVLLSEEEENLNKAAVVMWVNIRPVCFTDGWTSAREGDSSTCTAVVHVKTGQAVWLESIGEADFWYGSSFSGFLVSSDE</sequence>
<reference evidence="2 3" key="1">
    <citation type="journal article" date="2023" name="Sci. Data">
        <title>Genome assembly of the Korean intertidal mud-creeper Batillaria attramentaria.</title>
        <authorList>
            <person name="Patra A.K."/>
            <person name="Ho P.T."/>
            <person name="Jun S."/>
            <person name="Lee S.J."/>
            <person name="Kim Y."/>
            <person name="Won Y.J."/>
        </authorList>
    </citation>
    <scope>NUCLEOTIDE SEQUENCE [LARGE SCALE GENOMIC DNA]</scope>
    <source>
        <strain evidence="2">Wonlab-2016</strain>
    </source>
</reference>